<evidence type="ECO:0000313" key="2">
    <source>
        <dbReference type="EMBL" id="AIA90735.1"/>
    </source>
</evidence>
<reference evidence="2" key="1">
    <citation type="journal article" date="2013" name="Environ. Microbiol.">
        <title>Seasonally variable intestinal metagenomes of the red palm weevil (Rhynchophorus ferrugineus).</title>
        <authorList>
            <person name="Jia S."/>
            <person name="Zhang X."/>
            <person name="Zhang G."/>
            <person name="Yin A."/>
            <person name="Zhang S."/>
            <person name="Li F."/>
            <person name="Wang L."/>
            <person name="Zhao D."/>
            <person name="Yun Q."/>
            <person name="Tala"/>
            <person name="Wang J."/>
            <person name="Sun G."/>
            <person name="Baabdullah M."/>
            <person name="Yu X."/>
            <person name="Hu S."/>
            <person name="Al-Mssallem I.S."/>
            <person name="Yu J."/>
        </authorList>
    </citation>
    <scope>NUCLEOTIDE SEQUENCE</scope>
</reference>
<dbReference type="Pfam" id="PF00535">
    <property type="entry name" value="Glycos_transf_2"/>
    <property type="match status" value="1"/>
</dbReference>
<name>A0A060CCF8_9MYCO</name>
<dbReference type="SUPFAM" id="SSF53448">
    <property type="entry name" value="Nucleotide-diphospho-sugar transferases"/>
    <property type="match status" value="1"/>
</dbReference>
<feature type="non-terminal residue" evidence="2">
    <location>
        <position position="141"/>
    </location>
</feature>
<dbReference type="InterPro" id="IPR029044">
    <property type="entry name" value="Nucleotide-diphossugar_trans"/>
</dbReference>
<evidence type="ECO:0000259" key="1">
    <source>
        <dbReference type="Pfam" id="PF00535"/>
    </source>
</evidence>
<dbReference type="Gene3D" id="3.90.550.10">
    <property type="entry name" value="Spore Coat Polysaccharide Biosynthesis Protein SpsA, Chain A"/>
    <property type="match status" value="1"/>
</dbReference>
<proteinExistence type="predicted"/>
<feature type="domain" description="Glycosyltransferase 2-like" evidence="1">
    <location>
        <begin position="5"/>
        <end position="87"/>
    </location>
</feature>
<sequence>MQTVPVEIILVDSGSTDDTLQIAAESGCRILHYPKGQPFNYSKALNIGFAEAQTPYVLCFSSHSEFLRKDSLEALVRNLEFFKACCAYCNHQDSAFSSAQDPSCLVETIYLDNFDGFNGLQSPAGLVRRDLWLAHPFDETL</sequence>
<accession>A0A060CCF8</accession>
<dbReference type="CDD" id="cd00761">
    <property type="entry name" value="Glyco_tranf_GTA_type"/>
    <property type="match status" value="1"/>
</dbReference>
<dbReference type="InterPro" id="IPR001173">
    <property type="entry name" value="Glyco_trans_2-like"/>
</dbReference>
<dbReference type="AlphaFoldDB" id="A0A060CCF8"/>
<organism evidence="2">
    <name type="scientific">uncultured Mycobacterium sp</name>
    <dbReference type="NCBI Taxonomy" id="171292"/>
    <lineage>
        <taxon>Bacteria</taxon>
        <taxon>Bacillati</taxon>
        <taxon>Actinomycetota</taxon>
        <taxon>Actinomycetes</taxon>
        <taxon>Mycobacteriales</taxon>
        <taxon>Mycobacteriaceae</taxon>
        <taxon>Mycobacterium</taxon>
        <taxon>environmental samples</taxon>
    </lineage>
</organism>
<dbReference type="EMBL" id="KF123432">
    <property type="protein sequence ID" value="AIA90735.1"/>
    <property type="molecule type" value="Genomic_DNA"/>
</dbReference>
<protein>
    <submittedName>
        <fullName evidence="2">Glycos_transf_2</fullName>
    </submittedName>
</protein>